<dbReference type="RefSeq" id="WP_344740326.1">
    <property type="nucleotide sequence ID" value="NZ_BAABAY010000001.1"/>
</dbReference>
<dbReference type="InterPro" id="IPR046357">
    <property type="entry name" value="PPIase_dom_sf"/>
</dbReference>
<evidence type="ECO:0000256" key="2">
    <source>
        <dbReference type="ARBA" id="ARBA00023110"/>
    </source>
</evidence>
<evidence type="ECO:0000256" key="1">
    <source>
        <dbReference type="ARBA" id="ARBA00000971"/>
    </source>
</evidence>
<dbReference type="SUPFAM" id="SSF54534">
    <property type="entry name" value="FKBP-like"/>
    <property type="match status" value="1"/>
</dbReference>
<sequence length="180" mass="20644">MNKLMLLVLTLALFNCKSQEARKPITTKTGSFIDESIARNKALNAREYASIEKIMKQNDNHYLTSEHGFWYYYNTKTEADSLATPAFGDIINYDYNVKSLNGQLIYSKNDLKNQDYVVDKEELFSGLREGLKLMKPGETVTFIFPSQKAYGYYGDEYKIGRNEPLICEVTLNSISQNQTN</sequence>
<evidence type="ECO:0000256" key="3">
    <source>
        <dbReference type="PROSITE-ProRule" id="PRU00277"/>
    </source>
</evidence>
<keyword evidence="7" id="KW-1185">Reference proteome</keyword>
<dbReference type="InterPro" id="IPR001179">
    <property type="entry name" value="PPIase_FKBP_dom"/>
</dbReference>
<keyword evidence="3 4" id="KW-0413">Isomerase</keyword>
<dbReference type="InterPro" id="IPR019869">
    <property type="entry name" value="Motility-assoc_PPIase_GldI"/>
</dbReference>
<dbReference type="PROSITE" id="PS50059">
    <property type="entry name" value="FKBP_PPIASE"/>
    <property type="match status" value="1"/>
</dbReference>
<feature type="domain" description="PPIase FKBP-type" evidence="5">
    <location>
        <begin position="88"/>
        <end position="175"/>
    </location>
</feature>
<keyword evidence="2 3" id="KW-0697">Rotamase</keyword>
<dbReference type="NCBIfam" id="TIGR03516">
    <property type="entry name" value="ppisom_GldI"/>
    <property type="match status" value="1"/>
</dbReference>
<comment type="catalytic activity">
    <reaction evidence="1 3 4">
        <text>[protein]-peptidylproline (omega=180) = [protein]-peptidylproline (omega=0)</text>
        <dbReference type="Rhea" id="RHEA:16237"/>
        <dbReference type="Rhea" id="RHEA-COMP:10747"/>
        <dbReference type="Rhea" id="RHEA-COMP:10748"/>
        <dbReference type="ChEBI" id="CHEBI:83833"/>
        <dbReference type="ChEBI" id="CHEBI:83834"/>
        <dbReference type="EC" id="5.2.1.8"/>
    </reaction>
</comment>
<dbReference type="Gene3D" id="3.10.50.40">
    <property type="match status" value="1"/>
</dbReference>
<comment type="similarity">
    <text evidence="4">Belongs to the FKBP-type PPIase family.</text>
</comment>
<dbReference type="EMBL" id="JBAWKB010000001">
    <property type="protein sequence ID" value="MFH6771287.1"/>
    <property type="molecule type" value="Genomic_DNA"/>
</dbReference>
<gene>
    <name evidence="6" type="primary">gldI</name>
    <name evidence="6" type="ORF">V8G58_05010</name>
</gene>
<name>A0ABW7MZV4_9FLAO</name>
<evidence type="ECO:0000313" key="7">
    <source>
        <dbReference type="Proteomes" id="UP001610100"/>
    </source>
</evidence>
<dbReference type="EC" id="5.2.1.8" evidence="4"/>
<reference evidence="6 7" key="1">
    <citation type="submission" date="2024-02" db="EMBL/GenBank/DDBJ databases">
        <title>A Gaetbulibacter species isolated from tidal flats and genomic insights of their niches.</title>
        <authorList>
            <person name="Ye Y."/>
        </authorList>
    </citation>
    <scope>NUCLEOTIDE SEQUENCE [LARGE SCALE GENOMIC DNA]</scope>
    <source>
        <strain evidence="6 7">KYW382</strain>
    </source>
</reference>
<dbReference type="Proteomes" id="UP001610100">
    <property type="component" value="Unassembled WGS sequence"/>
</dbReference>
<accession>A0ABW7MZV4</accession>
<organism evidence="6 7">
    <name type="scientific">Gaetbulibacter aestuarii</name>
    <dbReference type="NCBI Taxonomy" id="1502358"/>
    <lineage>
        <taxon>Bacteria</taxon>
        <taxon>Pseudomonadati</taxon>
        <taxon>Bacteroidota</taxon>
        <taxon>Flavobacteriia</taxon>
        <taxon>Flavobacteriales</taxon>
        <taxon>Flavobacteriaceae</taxon>
        <taxon>Gaetbulibacter</taxon>
    </lineage>
</organism>
<comment type="caution">
    <text evidence="6">The sequence shown here is derived from an EMBL/GenBank/DDBJ whole genome shotgun (WGS) entry which is preliminary data.</text>
</comment>
<evidence type="ECO:0000256" key="4">
    <source>
        <dbReference type="RuleBase" id="RU003915"/>
    </source>
</evidence>
<dbReference type="Pfam" id="PF00254">
    <property type="entry name" value="FKBP_C"/>
    <property type="match status" value="1"/>
</dbReference>
<evidence type="ECO:0000259" key="5">
    <source>
        <dbReference type="PROSITE" id="PS50059"/>
    </source>
</evidence>
<evidence type="ECO:0000313" key="6">
    <source>
        <dbReference type="EMBL" id="MFH6771287.1"/>
    </source>
</evidence>
<proteinExistence type="inferred from homology"/>
<protein>
    <recommendedName>
        <fullName evidence="4">Peptidyl-prolyl cis-trans isomerase</fullName>
        <ecNumber evidence="4">5.2.1.8</ecNumber>
    </recommendedName>
</protein>